<accession>G1KIL5</accession>
<organism evidence="20 21">
    <name type="scientific">Anolis carolinensis</name>
    <name type="common">Green anole</name>
    <name type="synonym">American chameleon</name>
    <dbReference type="NCBI Taxonomy" id="28377"/>
    <lineage>
        <taxon>Eukaryota</taxon>
        <taxon>Metazoa</taxon>
        <taxon>Chordata</taxon>
        <taxon>Craniata</taxon>
        <taxon>Vertebrata</taxon>
        <taxon>Euteleostomi</taxon>
        <taxon>Lepidosauria</taxon>
        <taxon>Squamata</taxon>
        <taxon>Bifurcata</taxon>
        <taxon>Unidentata</taxon>
        <taxon>Episquamata</taxon>
        <taxon>Toxicofera</taxon>
        <taxon>Iguania</taxon>
        <taxon>Dactyloidae</taxon>
        <taxon>Anolis</taxon>
    </lineage>
</organism>
<keyword evidence="10" id="KW-0735">Signal-anchor</keyword>
<protein>
    <recommendedName>
        <fullName evidence="3">Protein O-mannose kinase</fullName>
        <ecNumber evidence="2">2.7.1.183</ecNumber>
    </recommendedName>
    <alternativeName>
        <fullName evidence="16">Protein kinase-like protein SgK196</fullName>
    </alternativeName>
    <alternativeName>
        <fullName evidence="15">Sugen kinase 196</fullName>
    </alternativeName>
</protein>
<dbReference type="FunFam" id="1.10.510.10:FF:000464">
    <property type="entry name" value="Protein O-mannose kinase"/>
    <property type="match status" value="1"/>
</dbReference>
<keyword evidence="11 18" id="KW-1133">Transmembrane helix</keyword>
<dbReference type="Pfam" id="PF07714">
    <property type="entry name" value="PK_Tyr_Ser-Thr"/>
    <property type="match status" value="1"/>
</dbReference>
<dbReference type="AlphaFoldDB" id="G1KIL5"/>
<dbReference type="CTD" id="84197"/>
<comment type="function">
    <text evidence="13">Protein O-mannose kinase that specifically mediates phosphorylation at the 6-position of an O-mannose of the trisaccharide (N-acetylgalactosamine (GalNAc)-beta-1,3-N-acetylglucosamine (GlcNAc)-beta-1,4-mannose) to generate phosphorylated O-mannosyl trisaccharide (N-acetylgalactosamine-beta-1,3-N-acetylglucosamine-beta-1,4-(phosphate-6-)mannose). Phosphorylated O-mannosyl trisaccharide is a carbohydrate structure present in alpha-dystroglycan (DAG1), which is required for binding laminin G-like domain-containing extracellular proteins with high affinity. Only shows kinase activity when the GalNAc-beta-3-GlcNAc-beta-terminus is linked to the 4-position of O-mannose, suggesting that this disaccharide serves as the substrate recognition motif.</text>
</comment>
<name>G1KIL5_ANOCA</name>
<evidence type="ECO:0000256" key="8">
    <source>
        <dbReference type="ARBA" id="ARBA00022824"/>
    </source>
</evidence>
<dbReference type="KEGG" id="acs:100560387"/>
<dbReference type="InterPro" id="IPR039318">
    <property type="entry name" value="POMK"/>
</dbReference>
<dbReference type="GeneTree" id="ENSGT00390000004945"/>
<comment type="catalytic activity">
    <reaction evidence="14">
        <text>3-O-[beta-D-GalNAc-(1-&gt;3)-beta-D-GlcNAc-(1-&gt;4)-alpha-D-Man]-L-Thr-[protein] + ATP = 3-O-[beta-D-GalNAc-(1-&gt;3)-beta-D-GlcNAc-(1-&gt;4)-(O-6-P-alpha-D-Man)]-Thr-[protein] + ADP + H(+)</text>
        <dbReference type="Rhea" id="RHEA:52616"/>
        <dbReference type="Rhea" id="RHEA-COMP:13308"/>
        <dbReference type="Rhea" id="RHEA-COMP:13309"/>
        <dbReference type="ChEBI" id="CHEBI:15378"/>
        <dbReference type="ChEBI" id="CHEBI:30616"/>
        <dbReference type="ChEBI" id="CHEBI:136709"/>
        <dbReference type="ChEBI" id="CHEBI:136710"/>
        <dbReference type="ChEBI" id="CHEBI:456216"/>
        <dbReference type="EC" id="2.7.1.183"/>
    </reaction>
</comment>
<keyword evidence="9" id="KW-0067">ATP-binding</keyword>
<evidence type="ECO:0000256" key="1">
    <source>
        <dbReference type="ARBA" id="ARBA00004648"/>
    </source>
</evidence>
<keyword evidence="12 18" id="KW-0472">Membrane</keyword>
<dbReference type="Gene3D" id="1.10.510.10">
    <property type="entry name" value="Transferase(Phosphotransferase) domain 1"/>
    <property type="match status" value="1"/>
</dbReference>
<evidence type="ECO:0000256" key="9">
    <source>
        <dbReference type="ARBA" id="ARBA00022840"/>
    </source>
</evidence>
<keyword evidence="5 18" id="KW-0812">Transmembrane</keyword>
<evidence type="ECO:0000256" key="2">
    <source>
        <dbReference type="ARBA" id="ARBA00011932"/>
    </source>
</evidence>
<proteinExistence type="predicted"/>
<dbReference type="GO" id="GO:0005789">
    <property type="term" value="C:endoplasmic reticulum membrane"/>
    <property type="evidence" value="ECO:0000318"/>
    <property type="project" value="GO_Central"/>
</dbReference>
<dbReference type="EC" id="2.7.1.183" evidence="2"/>
<evidence type="ECO:0000256" key="18">
    <source>
        <dbReference type="SAM" id="Phobius"/>
    </source>
</evidence>
<dbReference type="GO" id="GO:0016773">
    <property type="term" value="F:phosphotransferase activity, alcohol group as acceptor"/>
    <property type="evidence" value="ECO:0000318"/>
    <property type="project" value="GO_Central"/>
</dbReference>
<evidence type="ECO:0000256" key="10">
    <source>
        <dbReference type="ARBA" id="ARBA00022968"/>
    </source>
</evidence>
<dbReference type="PANTHER" id="PTHR22618">
    <property type="entry name" value="PROTEIN O-MANNOSE KINASE"/>
    <property type="match status" value="1"/>
</dbReference>
<evidence type="ECO:0000256" key="13">
    <source>
        <dbReference type="ARBA" id="ARBA00025665"/>
    </source>
</evidence>
<evidence type="ECO:0000256" key="14">
    <source>
        <dbReference type="ARBA" id="ARBA00029343"/>
    </source>
</evidence>
<evidence type="ECO:0000256" key="12">
    <source>
        <dbReference type="ARBA" id="ARBA00023136"/>
    </source>
</evidence>
<dbReference type="GO" id="GO:0006493">
    <property type="term" value="P:protein O-linked glycosylation"/>
    <property type="evidence" value="ECO:0000318"/>
    <property type="project" value="GO_Central"/>
</dbReference>
<feature type="domain" description="Protein kinase" evidence="19">
    <location>
        <begin position="123"/>
        <end position="392"/>
    </location>
</feature>
<dbReference type="Bgee" id="ENSACAG00000009218">
    <property type="expression patterns" value="Expressed in liver and 13 other cell types or tissues"/>
</dbReference>
<keyword evidence="4" id="KW-0808">Transferase</keyword>
<dbReference type="GeneID" id="100560387"/>
<evidence type="ECO:0000313" key="21">
    <source>
        <dbReference type="Proteomes" id="UP000001646"/>
    </source>
</evidence>
<dbReference type="InterPro" id="IPR000719">
    <property type="entry name" value="Prot_kinase_dom"/>
</dbReference>
<keyword evidence="6" id="KW-0547">Nucleotide-binding</keyword>
<dbReference type="GO" id="GO:0004672">
    <property type="term" value="F:protein kinase activity"/>
    <property type="evidence" value="ECO:0007669"/>
    <property type="project" value="InterPro"/>
</dbReference>
<evidence type="ECO:0000256" key="7">
    <source>
        <dbReference type="ARBA" id="ARBA00022777"/>
    </source>
</evidence>
<evidence type="ECO:0000256" key="6">
    <source>
        <dbReference type="ARBA" id="ARBA00022741"/>
    </source>
</evidence>
<evidence type="ECO:0000256" key="16">
    <source>
        <dbReference type="ARBA" id="ARBA00030430"/>
    </source>
</evidence>
<dbReference type="Ensembl" id="ENSACAT00000009206.3">
    <property type="protein sequence ID" value="ENSACAP00000009013.2"/>
    <property type="gene ID" value="ENSACAG00000009218.3"/>
</dbReference>
<dbReference type="SMART" id="SM00220">
    <property type="entry name" value="S_TKc"/>
    <property type="match status" value="1"/>
</dbReference>
<evidence type="ECO:0000256" key="3">
    <source>
        <dbReference type="ARBA" id="ARBA00015906"/>
    </source>
</evidence>
<evidence type="ECO:0000256" key="4">
    <source>
        <dbReference type="ARBA" id="ARBA00022679"/>
    </source>
</evidence>
<dbReference type="Proteomes" id="UP000001646">
    <property type="component" value="Chromosome 6"/>
</dbReference>
<dbReference type="PROSITE" id="PS50011">
    <property type="entry name" value="PROTEIN_KINASE_DOM"/>
    <property type="match status" value="1"/>
</dbReference>
<reference evidence="20" key="2">
    <citation type="submission" date="2025-08" db="UniProtKB">
        <authorList>
            <consortium name="Ensembl"/>
        </authorList>
    </citation>
    <scope>IDENTIFICATION</scope>
</reference>
<evidence type="ECO:0000256" key="5">
    <source>
        <dbReference type="ARBA" id="ARBA00022692"/>
    </source>
</evidence>
<evidence type="ECO:0000313" key="20">
    <source>
        <dbReference type="Ensembl" id="ENSACAP00000009013.2"/>
    </source>
</evidence>
<dbReference type="GO" id="GO:0005524">
    <property type="term" value="F:ATP binding"/>
    <property type="evidence" value="ECO:0007669"/>
    <property type="project" value="UniProtKB-KW"/>
</dbReference>
<keyword evidence="7" id="KW-0418">Kinase</keyword>
<dbReference type="InterPro" id="IPR011009">
    <property type="entry name" value="Kinase-like_dom_sf"/>
</dbReference>
<comment type="subcellular location">
    <subcellularLocation>
        <location evidence="1">Endoplasmic reticulum membrane</location>
        <topology evidence="1">Single-pass type II membrane protein</topology>
    </subcellularLocation>
</comment>
<feature type="transmembrane region" description="Helical" evidence="18">
    <location>
        <begin position="58"/>
        <end position="80"/>
    </location>
</feature>
<reference evidence="20" key="3">
    <citation type="submission" date="2025-09" db="UniProtKB">
        <authorList>
            <consortium name="Ensembl"/>
        </authorList>
    </citation>
    <scope>IDENTIFICATION</scope>
</reference>
<evidence type="ECO:0000256" key="15">
    <source>
        <dbReference type="ARBA" id="ARBA00030304"/>
    </source>
</evidence>
<evidence type="ECO:0000259" key="19">
    <source>
        <dbReference type="PROSITE" id="PS50011"/>
    </source>
</evidence>
<dbReference type="OrthoDB" id="4062651at2759"/>
<evidence type="ECO:0000256" key="17">
    <source>
        <dbReference type="SAM" id="MobiDB-lite"/>
    </source>
</evidence>
<dbReference type="HOGENOM" id="CLU_067581_0_0_1"/>
<dbReference type="InterPro" id="IPR001245">
    <property type="entry name" value="Ser-Thr/Tyr_kinase_cat_dom"/>
</dbReference>
<dbReference type="InParanoid" id="G1KIL5"/>
<dbReference type="STRING" id="28377.ENSACAP00000009013"/>
<sequence length="392" mass="44677">MNRARSAAHVSKERDSGNITPCLLPGAQSGPLQENLKDDAFSMEKKSYDVKTDPVQKLISPALILLLVVLLVNLFLYQYFSNVYFSYGQISVEHNLCPHGYFRLGSLKNCTPWLSCEAITREVRRLKRVGEGAVKKVFLSEWKENKVALSQLTVPELQEDFIHGLHMLKSLQSKHVVKLLGYCEEEFVVLTEYHPFGSLKNLNEILNLPKYKNSNTWYNRFLLAIDYVSIIHYLHNSPLGAFVMCDSSDLDKVLSQYLLTSSFHVVVNDLDALPLVNRKAGQLIKCGHRELQGEFVAPEQLWPYGEDVPFEDSLMPPYDEMTDIWKIPDVSNFLLGDVDGSDLVRFHLFDIHLECKKSPAERPSAQMVLDTYRKVLALLVKETVIPGIRDML</sequence>
<gene>
    <name evidence="20" type="primary">pomk</name>
</gene>
<dbReference type="eggNOG" id="ENOG502QQQV">
    <property type="taxonomic scope" value="Eukaryota"/>
</dbReference>
<reference evidence="20 21" key="1">
    <citation type="submission" date="2009-12" db="EMBL/GenBank/DDBJ databases">
        <title>The Genome Sequence of Anolis carolinensis (Green Anole Lizard).</title>
        <authorList>
            <consortium name="The Genome Sequencing Platform"/>
            <person name="Di Palma F."/>
            <person name="Alfoldi J."/>
            <person name="Heiman D."/>
            <person name="Young S."/>
            <person name="Grabherr M."/>
            <person name="Johnson J."/>
            <person name="Lander E.S."/>
            <person name="Lindblad-Toh K."/>
        </authorList>
    </citation>
    <scope>NUCLEOTIDE SEQUENCE [LARGE SCALE GENOMIC DNA]</scope>
    <source>
        <strain evidence="20 21">JBL SC #1</strain>
    </source>
</reference>
<evidence type="ECO:0000256" key="11">
    <source>
        <dbReference type="ARBA" id="ARBA00022989"/>
    </source>
</evidence>
<feature type="region of interest" description="Disordered" evidence="17">
    <location>
        <begin position="1"/>
        <end position="29"/>
    </location>
</feature>
<dbReference type="SUPFAM" id="SSF56112">
    <property type="entry name" value="Protein kinase-like (PK-like)"/>
    <property type="match status" value="1"/>
</dbReference>
<keyword evidence="8" id="KW-0256">Endoplasmic reticulum</keyword>
<dbReference type="FunCoup" id="G1KIL5">
    <property type="interactions" value="109"/>
</dbReference>
<dbReference type="PANTHER" id="PTHR22618:SF2">
    <property type="entry name" value="PROTEIN O-MANNOSE KINASE"/>
    <property type="match status" value="1"/>
</dbReference>
<keyword evidence="21" id="KW-1185">Reference proteome</keyword>
<dbReference type="GO" id="GO:0019200">
    <property type="term" value="F:carbohydrate kinase activity"/>
    <property type="evidence" value="ECO:0000318"/>
    <property type="project" value="GO_Central"/>
</dbReference>